<dbReference type="SUPFAM" id="SSF51182">
    <property type="entry name" value="RmlC-like cupins"/>
    <property type="match status" value="1"/>
</dbReference>
<dbReference type="AlphaFoldDB" id="A0A1I5UL99"/>
<gene>
    <name evidence="2" type="ORF">SAMN05421853_10135</name>
</gene>
<dbReference type="Proteomes" id="UP000243106">
    <property type="component" value="Unassembled WGS sequence"/>
</dbReference>
<sequence>MDFAELTTGDFDQIDLGALPVVANADHAPLEGGEDPAFGTVRWRTLFSADRTATSGMTLGVAEFGAGGTLRPHRHGPAEFYFGLAGSGIVTIDGVAHEIAPGVAIFIPAEAEHGTIAGEEGLRFLYGFPKDRFADVDYRFTASAGESSTVQA</sequence>
<reference evidence="3" key="1">
    <citation type="submission" date="2016-10" db="EMBL/GenBank/DDBJ databases">
        <authorList>
            <person name="Varghese N."/>
            <person name="Submissions S."/>
        </authorList>
    </citation>
    <scope>NUCLEOTIDE SEQUENCE [LARGE SCALE GENOMIC DNA]</scope>
    <source>
        <strain evidence="3">JCM 10271</strain>
    </source>
</reference>
<dbReference type="RefSeq" id="WP_093008791.1">
    <property type="nucleotide sequence ID" value="NZ_FOXV01000001.1"/>
</dbReference>
<dbReference type="STRING" id="93684.SAMN05421853_10135"/>
<evidence type="ECO:0000259" key="1">
    <source>
        <dbReference type="Pfam" id="PF07883"/>
    </source>
</evidence>
<proteinExistence type="predicted"/>
<evidence type="ECO:0000313" key="3">
    <source>
        <dbReference type="Proteomes" id="UP000243106"/>
    </source>
</evidence>
<dbReference type="InterPro" id="IPR014710">
    <property type="entry name" value="RmlC-like_jellyroll"/>
</dbReference>
<keyword evidence="3" id="KW-1185">Reference proteome</keyword>
<dbReference type="InterPro" id="IPR011051">
    <property type="entry name" value="RmlC_Cupin_sf"/>
</dbReference>
<evidence type="ECO:0000313" key="2">
    <source>
        <dbReference type="EMBL" id="SFP95949.1"/>
    </source>
</evidence>
<dbReference type="InterPro" id="IPR013096">
    <property type="entry name" value="Cupin_2"/>
</dbReference>
<accession>A0A1I5UL99</accession>
<protein>
    <submittedName>
        <fullName evidence="2">Cupin domain protein</fullName>
    </submittedName>
</protein>
<organism evidence="2 3">
    <name type="scientific">Roseivivax halotolerans</name>
    <dbReference type="NCBI Taxonomy" id="93684"/>
    <lineage>
        <taxon>Bacteria</taxon>
        <taxon>Pseudomonadati</taxon>
        <taxon>Pseudomonadota</taxon>
        <taxon>Alphaproteobacteria</taxon>
        <taxon>Rhodobacterales</taxon>
        <taxon>Roseobacteraceae</taxon>
        <taxon>Roseivivax</taxon>
    </lineage>
</organism>
<feature type="domain" description="Cupin type-2" evidence="1">
    <location>
        <begin position="61"/>
        <end position="125"/>
    </location>
</feature>
<name>A0A1I5UL99_9RHOB</name>
<dbReference type="Pfam" id="PF07883">
    <property type="entry name" value="Cupin_2"/>
    <property type="match status" value="1"/>
</dbReference>
<dbReference type="EMBL" id="FOXV01000001">
    <property type="protein sequence ID" value="SFP95949.1"/>
    <property type="molecule type" value="Genomic_DNA"/>
</dbReference>
<dbReference type="Gene3D" id="2.60.120.10">
    <property type="entry name" value="Jelly Rolls"/>
    <property type="match status" value="1"/>
</dbReference>